<dbReference type="PANTHER" id="PTHR43214">
    <property type="entry name" value="TWO-COMPONENT RESPONSE REGULATOR"/>
    <property type="match status" value="1"/>
</dbReference>
<dbReference type="Gene3D" id="3.40.50.2300">
    <property type="match status" value="1"/>
</dbReference>
<dbReference type="PRINTS" id="PR00038">
    <property type="entry name" value="HTHLUXR"/>
</dbReference>
<dbReference type="SUPFAM" id="SSF46894">
    <property type="entry name" value="C-terminal effector domain of the bipartite response regulators"/>
    <property type="match status" value="1"/>
</dbReference>
<feature type="modified residue" description="4-aspartylphosphate" evidence="11">
    <location>
        <position position="55"/>
    </location>
</feature>
<evidence type="ECO:0000256" key="3">
    <source>
        <dbReference type="ARBA" id="ARBA00022553"/>
    </source>
</evidence>
<comment type="subcellular location">
    <subcellularLocation>
        <location evidence="1">Cytoplasm</location>
    </subcellularLocation>
</comment>
<keyword evidence="8" id="KW-0804">Transcription</keyword>
<dbReference type="OrthoDB" id="9802186at2"/>
<dbReference type="PATRIC" id="fig|29486.44.peg.1857"/>
<reference evidence="14" key="1">
    <citation type="journal article" date="2015" name="Genome Announc.">
        <title>Complete Genome Sequence of Yersinia ruckeri Strain CSF007-82, Etiologic Agent of Red Mouth Disease in Salmonid Fish.</title>
        <authorList>
            <person name="Nelson M.C."/>
            <person name="LaPatra S.E."/>
            <person name="Welch T.J."/>
            <person name="Graf J."/>
        </authorList>
    </citation>
    <scope>NUCLEOTIDE SEQUENCE</scope>
    <source>
        <strain evidence="14">CSF007-82</strain>
    </source>
</reference>
<evidence type="ECO:0000256" key="6">
    <source>
        <dbReference type="ARBA" id="ARBA00023125"/>
    </source>
</evidence>
<reference evidence="15 16" key="2">
    <citation type="submission" date="2018-06" db="EMBL/GenBank/DDBJ databases">
        <authorList>
            <consortium name="Pathogen Informatics"/>
            <person name="Doyle S."/>
        </authorList>
    </citation>
    <scope>NUCLEOTIDE SEQUENCE [LARGE SCALE GENOMIC DNA]</scope>
    <source>
        <strain evidence="15 16">NCTC10476</strain>
    </source>
</reference>
<dbReference type="EMBL" id="LN681231">
    <property type="protein sequence ID" value="CEK25896.1"/>
    <property type="molecule type" value="Genomic_DNA"/>
</dbReference>
<dbReference type="InterPro" id="IPR039420">
    <property type="entry name" value="WalR-like"/>
</dbReference>
<dbReference type="GeneID" id="66877878"/>
<evidence type="ECO:0000259" key="12">
    <source>
        <dbReference type="PROSITE" id="PS50043"/>
    </source>
</evidence>
<dbReference type="PANTHER" id="PTHR43214:SF22">
    <property type="entry name" value="TRANSCRIPTIONAL REGULATORY PROTEIN UHPA"/>
    <property type="match status" value="1"/>
</dbReference>
<evidence type="ECO:0000256" key="8">
    <source>
        <dbReference type="ARBA" id="ARBA00023163"/>
    </source>
</evidence>
<keyword evidence="5" id="KW-0805">Transcription regulation</keyword>
<proteinExistence type="predicted"/>
<keyword evidence="6" id="KW-0238">DNA-binding</keyword>
<feature type="domain" description="HTH luxR-type" evidence="12">
    <location>
        <begin position="132"/>
        <end position="196"/>
    </location>
</feature>
<dbReference type="InterPro" id="IPR001789">
    <property type="entry name" value="Sig_transdc_resp-reg_receiver"/>
</dbReference>
<dbReference type="InterPro" id="IPR016032">
    <property type="entry name" value="Sig_transdc_resp-reg_C-effctor"/>
</dbReference>
<keyword evidence="4" id="KW-0902">Two-component regulatory system</keyword>
<comment type="function">
    <text evidence="9">Part of the UhpABC signaling cascade that controls the expression of the hexose phosphate transporter UhpT. Activates the transcription of the uhpT gene. Acts by binding specifically to the uhpT promoter region.</text>
</comment>
<keyword evidence="2" id="KW-0963">Cytoplasm</keyword>
<keyword evidence="16" id="KW-1185">Reference proteome</keyword>
<dbReference type="GO" id="GO:0005737">
    <property type="term" value="C:cytoplasm"/>
    <property type="evidence" value="ECO:0007669"/>
    <property type="project" value="UniProtKB-SubCell"/>
</dbReference>
<dbReference type="RefSeq" id="WP_038242915.1">
    <property type="nucleotide sequence ID" value="NZ_CABIHT010000057.1"/>
</dbReference>
<dbReference type="SMART" id="SM00421">
    <property type="entry name" value="HTH_LUXR"/>
    <property type="match status" value="1"/>
</dbReference>
<dbReference type="PROSITE" id="PS50043">
    <property type="entry name" value="HTH_LUXR_2"/>
    <property type="match status" value="1"/>
</dbReference>
<dbReference type="PROSITE" id="PS50110">
    <property type="entry name" value="RESPONSE_REGULATORY"/>
    <property type="match status" value="1"/>
</dbReference>
<dbReference type="GO" id="GO:0006355">
    <property type="term" value="P:regulation of DNA-templated transcription"/>
    <property type="evidence" value="ECO:0007669"/>
    <property type="project" value="InterPro"/>
</dbReference>
<dbReference type="eggNOG" id="COG2197">
    <property type="taxonomic scope" value="Bacteria"/>
</dbReference>
<dbReference type="NCBIfam" id="NF007685">
    <property type="entry name" value="PRK10360.1"/>
    <property type="match status" value="1"/>
</dbReference>
<accession>A0A085U794</accession>
<evidence type="ECO:0000256" key="9">
    <source>
        <dbReference type="ARBA" id="ARBA00037416"/>
    </source>
</evidence>
<evidence type="ECO:0000256" key="10">
    <source>
        <dbReference type="ARBA" id="ARBA00040539"/>
    </source>
</evidence>
<dbReference type="STRING" id="29486.UGYR_10635"/>
<keyword evidence="7" id="KW-0010">Activator</keyword>
<dbReference type="CDD" id="cd06170">
    <property type="entry name" value="LuxR_C_like"/>
    <property type="match status" value="1"/>
</dbReference>
<dbReference type="SUPFAM" id="SSF52172">
    <property type="entry name" value="CheY-like"/>
    <property type="match status" value="1"/>
</dbReference>
<evidence type="ECO:0000256" key="2">
    <source>
        <dbReference type="ARBA" id="ARBA00022490"/>
    </source>
</evidence>
<dbReference type="GO" id="GO:0003677">
    <property type="term" value="F:DNA binding"/>
    <property type="evidence" value="ECO:0007669"/>
    <property type="project" value="UniProtKB-KW"/>
</dbReference>
<dbReference type="InterPro" id="IPR000792">
    <property type="entry name" value="Tscrpt_reg_LuxR_C"/>
</dbReference>
<dbReference type="InterPro" id="IPR058245">
    <property type="entry name" value="NreC/VraR/RcsB-like_REC"/>
</dbReference>
<keyword evidence="3 11" id="KW-0597">Phosphoprotein</keyword>
<dbReference type="Pfam" id="PF00072">
    <property type="entry name" value="Response_reg"/>
    <property type="match status" value="1"/>
</dbReference>
<evidence type="ECO:0000313" key="15">
    <source>
        <dbReference type="EMBL" id="SUQ00706.1"/>
    </source>
</evidence>
<dbReference type="EMBL" id="UHJG01000001">
    <property type="protein sequence ID" value="SUQ00706.1"/>
    <property type="molecule type" value="Genomic_DNA"/>
</dbReference>
<gene>
    <name evidence="15" type="primary">uhpA_1</name>
    <name evidence="14" type="ORF">CSF007_0505</name>
    <name evidence="15" type="ORF">NCTC10476_02010</name>
</gene>
<dbReference type="KEGG" id="yrb:UGYR_10635"/>
<evidence type="ECO:0000256" key="5">
    <source>
        <dbReference type="ARBA" id="ARBA00023015"/>
    </source>
</evidence>
<dbReference type="PROSITE" id="PS00622">
    <property type="entry name" value="HTH_LUXR_1"/>
    <property type="match status" value="1"/>
</dbReference>
<dbReference type="Proteomes" id="UP000255169">
    <property type="component" value="Unassembled WGS sequence"/>
</dbReference>
<dbReference type="CDD" id="cd17535">
    <property type="entry name" value="REC_NarL-like"/>
    <property type="match status" value="1"/>
</dbReference>
<evidence type="ECO:0000313" key="14">
    <source>
        <dbReference type="EMBL" id="CEK25896.1"/>
    </source>
</evidence>
<evidence type="ECO:0000259" key="13">
    <source>
        <dbReference type="PROSITE" id="PS50110"/>
    </source>
</evidence>
<sequence>MTYRVAFIDDHDIVRSGFVQLLSMEDDIQVVGEFSSAQQARAGLPGLNPHICICDISMPDQSGLDLLKDIPSGIRVIMLSMHDSPALVEMALERGAKGFLSKRCKPEDLITAVRTVGSGGVYLMPEIAQQLVQVAIDPLTRREREVAILLAQGMEVREIAESLSLSPKTVHVHRANLFAKLGISNNVELAKRVLSL</sequence>
<evidence type="ECO:0000313" key="16">
    <source>
        <dbReference type="Proteomes" id="UP000255169"/>
    </source>
</evidence>
<evidence type="ECO:0000256" key="4">
    <source>
        <dbReference type="ARBA" id="ARBA00023012"/>
    </source>
</evidence>
<dbReference type="InterPro" id="IPR011006">
    <property type="entry name" value="CheY-like_superfamily"/>
</dbReference>
<dbReference type="AlphaFoldDB" id="A0A085U794"/>
<evidence type="ECO:0000256" key="1">
    <source>
        <dbReference type="ARBA" id="ARBA00004496"/>
    </source>
</evidence>
<feature type="domain" description="Response regulatory" evidence="13">
    <location>
        <begin position="4"/>
        <end position="117"/>
    </location>
</feature>
<organism evidence="15 16">
    <name type="scientific">Yersinia ruckeri</name>
    <dbReference type="NCBI Taxonomy" id="29486"/>
    <lineage>
        <taxon>Bacteria</taxon>
        <taxon>Pseudomonadati</taxon>
        <taxon>Pseudomonadota</taxon>
        <taxon>Gammaproteobacteria</taxon>
        <taxon>Enterobacterales</taxon>
        <taxon>Yersiniaceae</taxon>
        <taxon>Yersinia</taxon>
    </lineage>
</organism>
<evidence type="ECO:0000256" key="11">
    <source>
        <dbReference type="PROSITE-ProRule" id="PRU00169"/>
    </source>
</evidence>
<dbReference type="Pfam" id="PF00196">
    <property type="entry name" value="GerE"/>
    <property type="match status" value="1"/>
</dbReference>
<dbReference type="GO" id="GO:0000160">
    <property type="term" value="P:phosphorelay signal transduction system"/>
    <property type="evidence" value="ECO:0007669"/>
    <property type="project" value="UniProtKB-KW"/>
</dbReference>
<protein>
    <recommendedName>
        <fullName evidence="10">Transcriptional regulatory protein UhpA</fullName>
    </recommendedName>
</protein>
<dbReference type="SMART" id="SM00448">
    <property type="entry name" value="REC"/>
    <property type="match status" value="1"/>
</dbReference>
<name>A0A085U794_YERRU</name>
<evidence type="ECO:0000256" key="7">
    <source>
        <dbReference type="ARBA" id="ARBA00023159"/>
    </source>
</evidence>